<dbReference type="Proteomes" id="UP000482960">
    <property type="component" value="Unassembled WGS sequence"/>
</dbReference>
<feature type="transmembrane region" description="Helical" evidence="1">
    <location>
        <begin position="81"/>
        <end position="103"/>
    </location>
</feature>
<keyword evidence="1" id="KW-0812">Transmembrane</keyword>
<accession>A0A6V8LIS8</accession>
<comment type="caution">
    <text evidence="2">The sequence shown here is derived from an EMBL/GenBank/DDBJ whole genome shotgun (WGS) entry which is preliminary data.</text>
</comment>
<gene>
    <name evidence="2" type="ORF">Prum_084530</name>
</gene>
<keyword evidence="3" id="KW-1185">Reference proteome</keyword>
<keyword evidence="1" id="KW-0472">Membrane</keyword>
<protein>
    <recommendedName>
        <fullName evidence="4">DUF998 domain-containing protein</fullName>
    </recommendedName>
</protein>
<feature type="transmembrane region" description="Helical" evidence="1">
    <location>
        <begin position="189"/>
        <end position="209"/>
    </location>
</feature>
<dbReference type="AlphaFoldDB" id="A0A6V8LIS8"/>
<proteinExistence type="predicted"/>
<reference evidence="2 3" key="1">
    <citation type="submission" date="2020-03" db="EMBL/GenBank/DDBJ databases">
        <title>Whole genome shotgun sequence of Phytohabitans rumicis NBRC 108638.</title>
        <authorList>
            <person name="Komaki H."/>
            <person name="Tamura T."/>
        </authorList>
    </citation>
    <scope>NUCLEOTIDE SEQUENCE [LARGE SCALE GENOMIC DNA]</scope>
    <source>
        <strain evidence="2 3">NBRC 108638</strain>
    </source>
</reference>
<reference evidence="2 3" key="2">
    <citation type="submission" date="2020-03" db="EMBL/GenBank/DDBJ databases">
        <authorList>
            <person name="Ichikawa N."/>
            <person name="Kimura A."/>
            <person name="Kitahashi Y."/>
            <person name="Uohara A."/>
        </authorList>
    </citation>
    <scope>NUCLEOTIDE SEQUENCE [LARGE SCALE GENOMIC DNA]</scope>
    <source>
        <strain evidence="2 3">NBRC 108638</strain>
    </source>
</reference>
<evidence type="ECO:0000313" key="2">
    <source>
        <dbReference type="EMBL" id="GFJ94811.1"/>
    </source>
</evidence>
<sequence>MPPRPSPVTPLWAVGTAVAVCAAGFGALTVFSALRPAPAALPGLFDFASATWGDGLALPIMCGALVYAVRTLPAARRDAPLATAAGLLGGALGMATEAVWLRADSPRLNWTLPQAHHFTVAGWYHAAFLVLVCTGAAALWALALHRTAHAGRLPWRTKWSLAVAAAAGAAFLALLMVDARAAVVTDGRSLLGLLTGTAAILAAAGGAAARRRRAKPG</sequence>
<dbReference type="RefSeq" id="WP_345540745.1">
    <property type="nucleotide sequence ID" value="NZ_BAABJB010000036.1"/>
</dbReference>
<name>A0A6V8LIS8_9ACTN</name>
<feature type="transmembrane region" description="Helical" evidence="1">
    <location>
        <begin position="47"/>
        <end position="69"/>
    </location>
</feature>
<keyword evidence="1" id="KW-1133">Transmembrane helix</keyword>
<feature type="transmembrane region" description="Helical" evidence="1">
    <location>
        <begin position="123"/>
        <end position="145"/>
    </location>
</feature>
<dbReference type="EMBL" id="BLPG01000001">
    <property type="protein sequence ID" value="GFJ94811.1"/>
    <property type="molecule type" value="Genomic_DNA"/>
</dbReference>
<organism evidence="2 3">
    <name type="scientific">Phytohabitans rumicis</name>
    <dbReference type="NCBI Taxonomy" id="1076125"/>
    <lineage>
        <taxon>Bacteria</taxon>
        <taxon>Bacillati</taxon>
        <taxon>Actinomycetota</taxon>
        <taxon>Actinomycetes</taxon>
        <taxon>Micromonosporales</taxon>
        <taxon>Micromonosporaceae</taxon>
    </lineage>
</organism>
<feature type="transmembrane region" description="Helical" evidence="1">
    <location>
        <begin position="12"/>
        <end position="35"/>
    </location>
</feature>
<feature type="transmembrane region" description="Helical" evidence="1">
    <location>
        <begin position="157"/>
        <end position="177"/>
    </location>
</feature>
<evidence type="ECO:0000313" key="3">
    <source>
        <dbReference type="Proteomes" id="UP000482960"/>
    </source>
</evidence>
<evidence type="ECO:0000256" key="1">
    <source>
        <dbReference type="SAM" id="Phobius"/>
    </source>
</evidence>
<evidence type="ECO:0008006" key="4">
    <source>
        <dbReference type="Google" id="ProtNLM"/>
    </source>
</evidence>